<organism evidence="2 3">
    <name type="scientific">Trichoderma harzianum</name>
    <name type="common">Hypocrea lixii</name>
    <dbReference type="NCBI Taxonomy" id="5544"/>
    <lineage>
        <taxon>Eukaryota</taxon>
        <taxon>Fungi</taxon>
        <taxon>Dikarya</taxon>
        <taxon>Ascomycota</taxon>
        <taxon>Pezizomycotina</taxon>
        <taxon>Sordariomycetes</taxon>
        <taxon>Hypocreomycetidae</taxon>
        <taxon>Hypocreales</taxon>
        <taxon>Hypocreaceae</taxon>
        <taxon>Trichoderma</taxon>
    </lineage>
</organism>
<comment type="caution">
    <text evidence="2">The sequence shown here is derived from an EMBL/GenBank/DDBJ whole genome shotgun (WGS) entry which is preliminary data.</text>
</comment>
<evidence type="ECO:0000256" key="1">
    <source>
        <dbReference type="SAM" id="MobiDB-lite"/>
    </source>
</evidence>
<reference evidence="2 3" key="1">
    <citation type="submission" date="2017-02" db="EMBL/GenBank/DDBJ databases">
        <title>Genomes of Trichoderma spp. with biocontrol activity.</title>
        <authorList>
            <person name="Gardiner D."/>
            <person name="Kazan K."/>
            <person name="Vos C."/>
            <person name="Harvey P."/>
        </authorList>
    </citation>
    <scope>NUCLEOTIDE SEQUENCE [LARGE SCALE GENOMIC DNA]</scope>
    <source>
        <strain evidence="2 3">Tr1</strain>
    </source>
</reference>
<proteinExistence type="predicted"/>
<evidence type="ECO:0000313" key="2">
    <source>
        <dbReference type="EMBL" id="PNP53785.1"/>
    </source>
</evidence>
<dbReference type="EMBL" id="MTYI01000074">
    <property type="protein sequence ID" value="PNP53785.1"/>
    <property type="molecule type" value="Genomic_DNA"/>
</dbReference>
<name>A0A2K0U7N0_TRIHA</name>
<protein>
    <submittedName>
        <fullName evidence="2">Uncharacterized protein</fullName>
    </submittedName>
</protein>
<feature type="region of interest" description="Disordered" evidence="1">
    <location>
        <begin position="145"/>
        <end position="170"/>
    </location>
</feature>
<dbReference type="Proteomes" id="UP000236290">
    <property type="component" value="Unassembled WGS sequence"/>
</dbReference>
<dbReference type="AlphaFoldDB" id="A0A2K0U7N0"/>
<sequence length="337" mass="38325">MESRNARFDEVTRSHYGRLFGREEYLKILKETFPDEEEYNAYLRYGLEHTIPHLVNPSRILTPARFIEIADSINFLNPTEYKELLPGLTWAYRPWIPLGYENTTLYRLLPSIHNLAPQKDRCPLTNHEVLDTAFLGVNTTVQPLEPSLPLSRRAPNLPEESTQPTESDDVEAPGFVFHELGTLQCLECETAEEMPTTPEEGDDREGEWEPTGFSVVARLSNTGHIDGVYVVYNMKPRKEGFLSREQVTHAEWGIPPSSPGEQFSCARIGNAMRDFGFKVKLAWSEQIHHPVELVWAVKSPMGGAMRVTVDGIIARTSMWLKDENLGSLDLIYGTFLM</sequence>
<dbReference type="OrthoDB" id="5430299at2759"/>
<accession>A0A2K0U7N0</accession>
<evidence type="ECO:0000313" key="3">
    <source>
        <dbReference type="Proteomes" id="UP000236290"/>
    </source>
</evidence>
<gene>
    <name evidence="2" type="ORF">THARTR1_05909</name>
</gene>